<gene>
    <name evidence="3" type="ORF">PENCOP_c002G07253</name>
</gene>
<dbReference type="STRING" id="36646.A0A1V6V0G1"/>
<dbReference type="Proteomes" id="UP000191500">
    <property type="component" value="Unassembled WGS sequence"/>
</dbReference>
<dbReference type="EMBL" id="MDDG01000002">
    <property type="protein sequence ID" value="OQE44155.1"/>
    <property type="molecule type" value="Genomic_DNA"/>
</dbReference>
<evidence type="ECO:0000313" key="4">
    <source>
        <dbReference type="Proteomes" id="UP000191500"/>
    </source>
</evidence>
<protein>
    <recommendedName>
        <fullName evidence="2">Alpha/beta hydrolase fold-3 domain-containing protein</fullName>
    </recommendedName>
</protein>
<feature type="domain" description="Alpha/beta hydrolase fold-3" evidence="2">
    <location>
        <begin position="92"/>
        <end position="323"/>
    </location>
</feature>
<keyword evidence="1" id="KW-0378">Hydrolase</keyword>
<evidence type="ECO:0000256" key="1">
    <source>
        <dbReference type="ARBA" id="ARBA00022801"/>
    </source>
</evidence>
<keyword evidence="4" id="KW-1185">Reference proteome</keyword>
<dbReference type="SUPFAM" id="SSF53474">
    <property type="entry name" value="alpha/beta-Hydrolases"/>
    <property type="match status" value="1"/>
</dbReference>
<dbReference type="InterPro" id="IPR050300">
    <property type="entry name" value="GDXG_lipolytic_enzyme"/>
</dbReference>
<evidence type="ECO:0000313" key="3">
    <source>
        <dbReference type="EMBL" id="OQE44155.1"/>
    </source>
</evidence>
<dbReference type="PANTHER" id="PTHR48081">
    <property type="entry name" value="AB HYDROLASE SUPERFAMILY PROTEIN C4A8.06C"/>
    <property type="match status" value="1"/>
</dbReference>
<evidence type="ECO:0000259" key="2">
    <source>
        <dbReference type="Pfam" id="PF07859"/>
    </source>
</evidence>
<name>A0A1V6V0G1_9EURO</name>
<proteinExistence type="predicted"/>
<dbReference type="PANTHER" id="PTHR48081:SF8">
    <property type="entry name" value="ALPHA_BETA HYDROLASE FOLD-3 DOMAIN-CONTAINING PROTEIN-RELATED"/>
    <property type="match status" value="1"/>
</dbReference>
<dbReference type="GO" id="GO:0017000">
    <property type="term" value="P:antibiotic biosynthetic process"/>
    <property type="evidence" value="ECO:0007669"/>
    <property type="project" value="UniProtKB-ARBA"/>
</dbReference>
<dbReference type="AlphaFoldDB" id="A0A1V6V0G1"/>
<sequence length="364" mass="39646">MADFTEYGIPSTEWVTLEPTLPEPPKDLSVEQLKALLNKSREASAAKDMLDGLSAAVQLHDYTITARDGMPLEARTYRPAGIPVSERLPVYIHLHGGGFLIGTLSSEDAICSRIVTSRAQKGTPVVVLNINYRHTPEYPFPTAWEDVEDAFVWLHENIAEIGGISEQVVVGGISAGAWMTASLALAQLRGEDKRLAACPKIAGQVLMIPCVVQWDHYAPRLEMLKSPGLSSYVQCANAPILPVAQMDLYKDLLGILDTKDAVGDRRLSPGNALAEEVKDLPPTTLGIAGNDPLRDEGLFYGQHLAANGIPTNVHVFPGVPHAFRMFNEQLSESKRWDMVMSDGIAWALTNPAPGPYEIISKSKD</sequence>
<accession>A0A1V6V0G1</accession>
<dbReference type="Pfam" id="PF07859">
    <property type="entry name" value="Abhydrolase_3"/>
    <property type="match status" value="1"/>
</dbReference>
<organism evidence="3 4">
    <name type="scientific">Penicillium coprophilum</name>
    <dbReference type="NCBI Taxonomy" id="36646"/>
    <lineage>
        <taxon>Eukaryota</taxon>
        <taxon>Fungi</taxon>
        <taxon>Dikarya</taxon>
        <taxon>Ascomycota</taxon>
        <taxon>Pezizomycotina</taxon>
        <taxon>Eurotiomycetes</taxon>
        <taxon>Eurotiomycetidae</taxon>
        <taxon>Eurotiales</taxon>
        <taxon>Aspergillaceae</taxon>
        <taxon>Penicillium</taxon>
    </lineage>
</organism>
<dbReference type="GO" id="GO:0072330">
    <property type="term" value="P:monocarboxylic acid biosynthetic process"/>
    <property type="evidence" value="ECO:0007669"/>
    <property type="project" value="UniProtKB-ARBA"/>
</dbReference>
<reference evidence="4" key="1">
    <citation type="journal article" date="2017" name="Nat. Microbiol.">
        <title>Global analysis of biosynthetic gene clusters reveals vast potential of secondary metabolite production in Penicillium species.</title>
        <authorList>
            <person name="Nielsen J.C."/>
            <person name="Grijseels S."/>
            <person name="Prigent S."/>
            <person name="Ji B."/>
            <person name="Dainat J."/>
            <person name="Nielsen K.F."/>
            <person name="Frisvad J.C."/>
            <person name="Workman M."/>
            <person name="Nielsen J."/>
        </authorList>
    </citation>
    <scope>NUCLEOTIDE SEQUENCE [LARGE SCALE GENOMIC DNA]</scope>
    <source>
        <strain evidence="4">IBT 31321</strain>
    </source>
</reference>
<dbReference type="InterPro" id="IPR029058">
    <property type="entry name" value="AB_hydrolase_fold"/>
</dbReference>
<dbReference type="InterPro" id="IPR013094">
    <property type="entry name" value="AB_hydrolase_3"/>
</dbReference>
<comment type="caution">
    <text evidence="3">The sequence shown here is derived from an EMBL/GenBank/DDBJ whole genome shotgun (WGS) entry which is preliminary data.</text>
</comment>
<dbReference type="GO" id="GO:0016787">
    <property type="term" value="F:hydrolase activity"/>
    <property type="evidence" value="ECO:0007669"/>
    <property type="project" value="UniProtKB-KW"/>
</dbReference>
<dbReference type="Gene3D" id="3.40.50.1820">
    <property type="entry name" value="alpha/beta hydrolase"/>
    <property type="match status" value="1"/>
</dbReference>